<dbReference type="Pfam" id="PF04568">
    <property type="entry name" value="IATP"/>
    <property type="match status" value="1"/>
</dbReference>
<reference evidence="4 6" key="1">
    <citation type="submission" date="2015-02" db="EMBL/GenBank/DDBJ databases">
        <authorList>
            <person name="Chooi Y.-H."/>
        </authorList>
    </citation>
    <scope>NUCLEOTIDE SEQUENCE [LARGE SCALE GENOMIC DNA]</scope>
    <source>
        <strain evidence="4">E3</strain>
    </source>
</reference>
<dbReference type="GO" id="GO:0005739">
    <property type="term" value="C:mitochondrion"/>
    <property type="evidence" value="ECO:0007669"/>
    <property type="project" value="UniProtKB-SubCell"/>
</dbReference>
<dbReference type="EMBL" id="OVEO01000016">
    <property type="protein sequence ID" value="SPR01210.1"/>
    <property type="molecule type" value="Genomic_DNA"/>
</dbReference>
<evidence type="ECO:0000256" key="3">
    <source>
        <dbReference type="ARBA" id="ARBA00023128"/>
    </source>
</evidence>
<organism evidence="4 6">
    <name type="scientific">Plasmodiophora brassicae</name>
    <name type="common">Clubroot disease agent</name>
    <dbReference type="NCBI Taxonomy" id="37360"/>
    <lineage>
        <taxon>Eukaryota</taxon>
        <taxon>Sar</taxon>
        <taxon>Rhizaria</taxon>
        <taxon>Endomyxa</taxon>
        <taxon>Phytomyxea</taxon>
        <taxon>Plasmodiophorida</taxon>
        <taxon>Plasmodiophoridae</taxon>
        <taxon>Plasmodiophora</taxon>
    </lineage>
</organism>
<dbReference type="Proteomes" id="UP000290189">
    <property type="component" value="Unassembled WGS sequence"/>
</dbReference>
<gene>
    <name evidence="4" type="ORF">PBRA_008213</name>
    <name evidence="5" type="ORF">PLBR_LOCUS8425</name>
</gene>
<geneLocation type="mitochondrion" evidence="5"/>
<keyword evidence="6" id="KW-1185">Reference proteome</keyword>
<comment type="subcellular location">
    <subcellularLocation>
        <location evidence="1">Mitochondrion</location>
    </subcellularLocation>
</comment>
<comment type="similarity">
    <text evidence="2">Belongs to the ATPase inhibitor family.</text>
</comment>
<dbReference type="AlphaFoldDB" id="A0A0G4J0R3"/>
<name>A0A0G4J0R3_PLABS</name>
<proteinExistence type="inferred from homology"/>
<reference evidence="5 7" key="2">
    <citation type="submission" date="2018-03" db="EMBL/GenBank/DDBJ databases">
        <authorList>
            <person name="Fogelqvist J."/>
        </authorList>
    </citation>
    <scope>NUCLEOTIDE SEQUENCE [LARGE SCALE GENOMIC DNA]</scope>
</reference>
<accession>A0A0G4J0R3</accession>
<evidence type="ECO:0000313" key="5">
    <source>
        <dbReference type="EMBL" id="SPR01210.1"/>
    </source>
</evidence>
<dbReference type="EMBL" id="CDSF01000104">
    <property type="protein sequence ID" value="CEP00901.1"/>
    <property type="molecule type" value="Genomic_DNA"/>
</dbReference>
<evidence type="ECO:0000313" key="6">
    <source>
        <dbReference type="Proteomes" id="UP000039324"/>
    </source>
</evidence>
<evidence type="ECO:0000256" key="1">
    <source>
        <dbReference type="ARBA" id="ARBA00004173"/>
    </source>
</evidence>
<dbReference type="Proteomes" id="UP000039324">
    <property type="component" value="Unassembled WGS sequence"/>
</dbReference>
<evidence type="ECO:0000313" key="4">
    <source>
        <dbReference type="EMBL" id="CEP00901.1"/>
    </source>
</evidence>
<sequence length="98" mass="10975">MVMTMSSVMARSVLEAAGRRTALLPSRAMSSDAFKKKDSADEANYFNRQDREAVKKLLAKLHSEEQANQDPLETLFAHHATNLSPALKEDILKWASKK</sequence>
<dbReference type="InterPro" id="IPR007648">
    <property type="entry name" value="ATPase_inhibitor_mt"/>
</dbReference>
<evidence type="ECO:0000256" key="2">
    <source>
        <dbReference type="ARBA" id="ARBA00010901"/>
    </source>
</evidence>
<evidence type="ECO:0000313" key="7">
    <source>
        <dbReference type="Proteomes" id="UP000290189"/>
    </source>
</evidence>
<dbReference type="Gene3D" id="1.20.5.500">
    <property type="entry name" value="Single helix bin"/>
    <property type="match status" value="1"/>
</dbReference>
<keyword evidence="3 5" id="KW-0496">Mitochondrion</keyword>
<dbReference type="GO" id="GO:0042030">
    <property type="term" value="F:ATPase inhibitor activity"/>
    <property type="evidence" value="ECO:0007669"/>
    <property type="project" value="InterPro"/>
</dbReference>
<protein>
    <submittedName>
        <fullName evidence="4">Uncharacterized protein</fullName>
    </submittedName>
</protein>